<accession>A0A392VZW4</accession>
<dbReference type="AlphaFoldDB" id="A0A392VZW4"/>
<dbReference type="EMBL" id="LXQA011317205">
    <property type="protein sequence ID" value="MCI93003.1"/>
    <property type="molecule type" value="Genomic_DNA"/>
</dbReference>
<proteinExistence type="predicted"/>
<name>A0A392VZW4_9FABA</name>
<reference evidence="1 2" key="1">
    <citation type="journal article" date="2018" name="Front. Plant Sci.">
        <title>Red Clover (Trifolium pratense) and Zigzag Clover (T. medium) - A Picture of Genomic Similarities and Differences.</title>
        <authorList>
            <person name="Dluhosova J."/>
            <person name="Istvanek J."/>
            <person name="Nedelnik J."/>
            <person name="Repkova J."/>
        </authorList>
    </citation>
    <scope>NUCLEOTIDE SEQUENCE [LARGE SCALE GENOMIC DNA]</scope>
    <source>
        <strain evidence="2">cv. 10/8</strain>
        <tissue evidence="1">Leaf</tissue>
    </source>
</reference>
<keyword evidence="2" id="KW-1185">Reference proteome</keyword>
<protein>
    <submittedName>
        <fullName evidence="1">Uncharacterized protein</fullName>
    </submittedName>
</protein>
<comment type="caution">
    <text evidence="1">The sequence shown here is derived from an EMBL/GenBank/DDBJ whole genome shotgun (WGS) entry which is preliminary data.</text>
</comment>
<evidence type="ECO:0000313" key="2">
    <source>
        <dbReference type="Proteomes" id="UP000265520"/>
    </source>
</evidence>
<feature type="non-terminal residue" evidence="1">
    <location>
        <position position="46"/>
    </location>
</feature>
<sequence>MMQKTGLGLLPALGVEAPALGAVKIESGVFGGCGLRPVWLVLRQVQ</sequence>
<dbReference type="Proteomes" id="UP000265520">
    <property type="component" value="Unassembled WGS sequence"/>
</dbReference>
<evidence type="ECO:0000313" key="1">
    <source>
        <dbReference type="EMBL" id="MCI93003.1"/>
    </source>
</evidence>
<organism evidence="1 2">
    <name type="scientific">Trifolium medium</name>
    <dbReference type="NCBI Taxonomy" id="97028"/>
    <lineage>
        <taxon>Eukaryota</taxon>
        <taxon>Viridiplantae</taxon>
        <taxon>Streptophyta</taxon>
        <taxon>Embryophyta</taxon>
        <taxon>Tracheophyta</taxon>
        <taxon>Spermatophyta</taxon>
        <taxon>Magnoliopsida</taxon>
        <taxon>eudicotyledons</taxon>
        <taxon>Gunneridae</taxon>
        <taxon>Pentapetalae</taxon>
        <taxon>rosids</taxon>
        <taxon>fabids</taxon>
        <taxon>Fabales</taxon>
        <taxon>Fabaceae</taxon>
        <taxon>Papilionoideae</taxon>
        <taxon>50 kb inversion clade</taxon>
        <taxon>NPAAA clade</taxon>
        <taxon>Hologalegina</taxon>
        <taxon>IRL clade</taxon>
        <taxon>Trifolieae</taxon>
        <taxon>Trifolium</taxon>
    </lineage>
</organism>